<dbReference type="SMART" id="SM00409">
    <property type="entry name" value="IG"/>
    <property type="match status" value="1"/>
</dbReference>
<reference evidence="7" key="1">
    <citation type="submission" date="2023-06" db="EMBL/GenBank/DDBJ databases">
        <title>Male Hemibagrus guttatus genome.</title>
        <authorList>
            <person name="Bian C."/>
        </authorList>
    </citation>
    <scope>NUCLEOTIDE SEQUENCE</scope>
    <source>
        <strain evidence="7">Male_cb2023</strain>
        <tissue evidence="7">Muscle</tissue>
    </source>
</reference>
<evidence type="ECO:0000313" key="8">
    <source>
        <dbReference type="Proteomes" id="UP001274896"/>
    </source>
</evidence>
<sequence length="137" mass="15273">DSMADSIEPLFTHKAVDEGDSMADSIESLFTHKAVDEGDEVTLSCKYKFSVSGNNYLQWYRQYPQSKPDFLLYIYQNGDPKSNTTRMSPKVHGNKQVDLIISSAAVSDSAIYYCALQPTVTGNPAALYKNLDTVLLY</sequence>
<dbReference type="Proteomes" id="UP001274896">
    <property type="component" value="Unassembled WGS sequence"/>
</dbReference>
<accession>A0AAE0UHP6</accession>
<dbReference type="Gene3D" id="2.60.40.10">
    <property type="entry name" value="Immunoglobulins"/>
    <property type="match status" value="1"/>
</dbReference>
<keyword evidence="4" id="KW-0393">Immunoglobulin domain</keyword>
<dbReference type="EMBL" id="JAUCMX010000395">
    <property type="protein sequence ID" value="KAK3505938.1"/>
    <property type="molecule type" value="Genomic_DNA"/>
</dbReference>
<feature type="domain" description="Ig-like" evidence="6">
    <location>
        <begin position="9"/>
        <end position="132"/>
    </location>
</feature>
<keyword evidence="2" id="KW-1064">Adaptive immunity</keyword>
<protein>
    <recommendedName>
        <fullName evidence="6">Ig-like domain-containing protein</fullName>
    </recommendedName>
</protein>
<evidence type="ECO:0000256" key="1">
    <source>
        <dbReference type="ARBA" id="ARBA00022729"/>
    </source>
</evidence>
<dbReference type="PANTHER" id="PTHR19367:SF18">
    <property type="entry name" value="T CELL RECEPTOR ALPHA VARIABLE 16"/>
    <property type="match status" value="1"/>
</dbReference>
<gene>
    <name evidence="7" type="ORF">QTP70_003467</name>
</gene>
<dbReference type="AlphaFoldDB" id="A0AAE0UHP6"/>
<dbReference type="SMART" id="SM00406">
    <property type="entry name" value="IGv"/>
    <property type="match status" value="1"/>
</dbReference>
<keyword evidence="1" id="KW-0732">Signal</keyword>
<proteinExistence type="predicted"/>
<evidence type="ECO:0000259" key="6">
    <source>
        <dbReference type="PROSITE" id="PS50835"/>
    </source>
</evidence>
<dbReference type="InterPro" id="IPR051287">
    <property type="entry name" value="TCR_variable_region"/>
</dbReference>
<evidence type="ECO:0000256" key="2">
    <source>
        <dbReference type="ARBA" id="ARBA00023130"/>
    </source>
</evidence>
<keyword evidence="3" id="KW-0675">Receptor</keyword>
<evidence type="ECO:0000256" key="3">
    <source>
        <dbReference type="ARBA" id="ARBA00023170"/>
    </source>
</evidence>
<dbReference type="InterPro" id="IPR003599">
    <property type="entry name" value="Ig_sub"/>
</dbReference>
<dbReference type="GO" id="GO:0042101">
    <property type="term" value="C:T cell receptor complex"/>
    <property type="evidence" value="ECO:0007669"/>
    <property type="project" value="UniProtKB-KW"/>
</dbReference>
<dbReference type="PANTHER" id="PTHR19367">
    <property type="entry name" value="T-CELL RECEPTOR ALPHA CHAIN V REGION"/>
    <property type="match status" value="1"/>
</dbReference>
<keyword evidence="5" id="KW-0391">Immunity</keyword>
<dbReference type="InterPro" id="IPR007110">
    <property type="entry name" value="Ig-like_dom"/>
</dbReference>
<organism evidence="7 8">
    <name type="scientific">Hemibagrus guttatus</name>
    <dbReference type="NCBI Taxonomy" id="175788"/>
    <lineage>
        <taxon>Eukaryota</taxon>
        <taxon>Metazoa</taxon>
        <taxon>Chordata</taxon>
        <taxon>Craniata</taxon>
        <taxon>Vertebrata</taxon>
        <taxon>Euteleostomi</taxon>
        <taxon>Actinopterygii</taxon>
        <taxon>Neopterygii</taxon>
        <taxon>Teleostei</taxon>
        <taxon>Ostariophysi</taxon>
        <taxon>Siluriformes</taxon>
        <taxon>Bagridae</taxon>
        <taxon>Hemibagrus</taxon>
    </lineage>
</organism>
<dbReference type="InterPro" id="IPR013106">
    <property type="entry name" value="Ig_V-set"/>
</dbReference>
<dbReference type="SUPFAM" id="SSF48726">
    <property type="entry name" value="Immunoglobulin"/>
    <property type="match status" value="1"/>
</dbReference>
<evidence type="ECO:0000256" key="4">
    <source>
        <dbReference type="ARBA" id="ARBA00023319"/>
    </source>
</evidence>
<keyword evidence="5" id="KW-1279">T cell receptor</keyword>
<keyword evidence="8" id="KW-1185">Reference proteome</keyword>
<name>A0AAE0UHP6_9TELE</name>
<dbReference type="InterPro" id="IPR013783">
    <property type="entry name" value="Ig-like_fold"/>
</dbReference>
<comment type="caution">
    <text evidence="7">The sequence shown here is derived from an EMBL/GenBank/DDBJ whole genome shotgun (WGS) entry which is preliminary data.</text>
</comment>
<dbReference type="GO" id="GO:0002250">
    <property type="term" value="P:adaptive immune response"/>
    <property type="evidence" value="ECO:0007669"/>
    <property type="project" value="UniProtKB-KW"/>
</dbReference>
<dbReference type="InterPro" id="IPR036179">
    <property type="entry name" value="Ig-like_dom_sf"/>
</dbReference>
<dbReference type="PROSITE" id="PS50835">
    <property type="entry name" value="IG_LIKE"/>
    <property type="match status" value="1"/>
</dbReference>
<dbReference type="Pfam" id="PF07686">
    <property type="entry name" value="V-set"/>
    <property type="match status" value="1"/>
</dbReference>
<evidence type="ECO:0000313" key="7">
    <source>
        <dbReference type="EMBL" id="KAK3505938.1"/>
    </source>
</evidence>
<evidence type="ECO:0000256" key="5">
    <source>
        <dbReference type="ARBA" id="ARBA00043266"/>
    </source>
</evidence>
<feature type="non-terminal residue" evidence="7">
    <location>
        <position position="1"/>
    </location>
</feature>